<keyword evidence="8" id="KW-0677">Repeat</keyword>
<dbReference type="InterPro" id="IPR000859">
    <property type="entry name" value="CUB_dom"/>
</dbReference>
<dbReference type="GO" id="GO:0046872">
    <property type="term" value="F:metal ion binding"/>
    <property type="evidence" value="ECO:0007669"/>
    <property type="project" value="UniProtKB-KW"/>
</dbReference>
<evidence type="ECO:0000256" key="12">
    <source>
        <dbReference type="PROSITE-ProRule" id="PRU00059"/>
    </source>
</evidence>
<dbReference type="PROSITE" id="PS01180">
    <property type="entry name" value="CUB"/>
    <property type="match status" value="2"/>
</dbReference>
<proteinExistence type="predicted"/>
<dbReference type="CDD" id="cd00054">
    <property type="entry name" value="EGF_CA"/>
    <property type="match status" value="1"/>
</dbReference>
<evidence type="ECO:0000256" key="9">
    <source>
        <dbReference type="ARBA" id="ARBA00022801"/>
    </source>
</evidence>
<organism evidence="14 15">
    <name type="scientific">Grus japonensis</name>
    <name type="common">Japanese crane</name>
    <name type="synonym">Red-crowned crane</name>
    <dbReference type="NCBI Taxonomy" id="30415"/>
    <lineage>
        <taxon>Eukaryota</taxon>
        <taxon>Metazoa</taxon>
        <taxon>Chordata</taxon>
        <taxon>Craniata</taxon>
        <taxon>Vertebrata</taxon>
        <taxon>Euteleostomi</taxon>
        <taxon>Archelosauria</taxon>
        <taxon>Archosauria</taxon>
        <taxon>Dinosauria</taxon>
        <taxon>Saurischia</taxon>
        <taxon>Theropoda</taxon>
        <taxon>Coelurosauria</taxon>
        <taxon>Aves</taxon>
        <taxon>Neognathae</taxon>
        <taxon>Neoaves</taxon>
        <taxon>Gruiformes</taxon>
        <taxon>Gruidae</taxon>
        <taxon>Grus</taxon>
    </lineage>
</organism>
<dbReference type="GO" id="GO:0006508">
    <property type="term" value="P:proteolysis"/>
    <property type="evidence" value="ECO:0007669"/>
    <property type="project" value="UniProtKB-KW"/>
</dbReference>
<protein>
    <submittedName>
        <fullName evidence="14">Mannan-binding lectin serine protease 2</fullName>
    </submittedName>
</protein>
<sequence length="393" mass="44837">MDMVLLPSLLFSFPLTKIDFGERLLLKWILLLEPVRCREWHMLIAFSKLASDFPGLPVILADLEARSDAHCPVTPETSAPDSDQSLFVLLAMLYSGTSSSIVLQKMYGRITSPNFPNVYPNHKERIWNITVPKGYSVRIYFTHFNLELSYLCEYDYVKLSSGGRTLAALCGKDSTDTEEAPGNKTYVSVDNNLMVVFRSDYSNEKPFTGFEAFYAAEDIDECKQLFDGEPLCNHHCHNYVGGYYCSCRVGYTLHENKRTCTAHCQTQVFTERIGEITSPDYLTPYPLLRSCSHSIEVEDDFLITLEFTDTFNVETHPGVLWPCDVLKVCHVPVLKHHPMVISHQCKRSTFWVTTLLSSDIRYVLLEFVEHGEVELWSVYVEEGEPSLENFPGK</sequence>
<dbReference type="FunFam" id="2.10.25.10:FF:000059">
    <property type="entry name" value="Mannan-binding lectin serine protease 1"/>
    <property type="match status" value="1"/>
</dbReference>
<keyword evidence="5 14" id="KW-0645">Protease</keyword>
<dbReference type="SUPFAM" id="SSF57196">
    <property type="entry name" value="EGF/Laminin"/>
    <property type="match status" value="1"/>
</dbReference>
<accession>A0ABC9XP27</accession>
<keyword evidence="11 12" id="KW-1015">Disulfide bond</keyword>
<feature type="disulfide bond" evidence="12">
    <location>
        <begin position="264"/>
        <end position="291"/>
    </location>
</feature>
<keyword evidence="2" id="KW-0964">Secreted</keyword>
<dbReference type="PROSITE" id="PS00010">
    <property type="entry name" value="ASX_HYDROXYL"/>
    <property type="match status" value="1"/>
</dbReference>
<dbReference type="InterPro" id="IPR000152">
    <property type="entry name" value="EGF-type_Asp/Asn_hydroxyl_site"/>
</dbReference>
<dbReference type="InterPro" id="IPR018097">
    <property type="entry name" value="EGF_Ca-bd_CS"/>
</dbReference>
<evidence type="ECO:0000256" key="10">
    <source>
        <dbReference type="ARBA" id="ARBA00022859"/>
    </source>
</evidence>
<dbReference type="SUPFAM" id="SSF49854">
    <property type="entry name" value="Spermadhesin, CUB domain"/>
    <property type="match status" value="2"/>
</dbReference>
<evidence type="ECO:0000313" key="15">
    <source>
        <dbReference type="Proteomes" id="UP001623348"/>
    </source>
</evidence>
<dbReference type="EMBL" id="BAAFJT010000021">
    <property type="protein sequence ID" value="GAB0198780.1"/>
    <property type="molecule type" value="Genomic_DNA"/>
</dbReference>
<evidence type="ECO:0000259" key="13">
    <source>
        <dbReference type="PROSITE" id="PS01180"/>
    </source>
</evidence>
<dbReference type="AlphaFoldDB" id="A0ABC9XP27"/>
<evidence type="ECO:0000313" key="14">
    <source>
        <dbReference type="EMBL" id="GAB0198780.1"/>
    </source>
</evidence>
<dbReference type="GO" id="GO:0008233">
    <property type="term" value="F:peptidase activity"/>
    <property type="evidence" value="ECO:0007669"/>
    <property type="project" value="UniProtKB-KW"/>
</dbReference>
<evidence type="ECO:0000256" key="2">
    <source>
        <dbReference type="ARBA" id="ARBA00022525"/>
    </source>
</evidence>
<keyword evidence="3" id="KW-0245">EGF-like domain</keyword>
<dbReference type="SMART" id="SM00042">
    <property type="entry name" value="CUB"/>
    <property type="match status" value="2"/>
</dbReference>
<feature type="domain" description="CUB" evidence="13">
    <location>
        <begin position="264"/>
        <end position="393"/>
    </location>
</feature>
<dbReference type="SMART" id="SM00181">
    <property type="entry name" value="EGF"/>
    <property type="match status" value="1"/>
</dbReference>
<dbReference type="CDD" id="cd00041">
    <property type="entry name" value="CUB"/>
    <property type="match status" value="1"/>
</dbReference>
<dbReference type="SMART" id="SM00179">
    <property type="entry name" value="EGF_CA"/>
    <property type="match status" value="1"/>
</dbReference>
<evidence type="ECO:0000256" key="6">
    <source>
        <dbReference type="ARBA" id="ARBA00022723"/>
    </source>
</evidence>
<dbReference type="Pfam" id="PF00431">
    <property type="entry name" value="CUB"/>
    <property type="match status" value="2"/>
</dbReference>
<evidence type="ECO:0000256" key="5">
    <source>
        <dbReference type="ARBA" id="ARBA00022670"/>
    </source>
</evidence>
<evidence type="ECO:0000256" key="8">
    <source>
        <dbReference type="ARBA" id="ARBA00022737"/>
    </source>
</evidence>
<gene>
    <name evidence="14" type="ORF">GRJ2_002343400</name>
</gene>
<comment type="subcellular location">
    <subcellularLocation>
        <location evidence="1">Secreted</location>
    </subcellularLocation>
</comment>
<dbReference type="PANTHER" id="PTHR24255:SF10">
    <property type="entry name" value="MANNAN-BINDING LECTIN SERINE PROTEASE 2"/>
    <property type="match status" value="1"/>
</dbReference>
<dbReference type="Gene3D" id="2.10.25.10">
    <property type="entry name" value="Laminin"/>
    <property type="match status" value="1"/>
</dbReference>
<evidence type="ECO:0000256" key="3">
    <source>
        <dbReference type="ARBA" id="ARBA00022536"/>
    </source>
</evidence>
<keyword evidence="6" id="KW-0479">Metal-binding</keyword>
<keyword evidence="4" id="KW-0399">Innate immunity</keyword>
<keyword evidence="10" id="KW-0391">Immunity</keyword>
<evidence type="ECO:0000256" key="1">
    <source>
        <dbReference type="ARBA" id="ARBA00004613"/>
    </source>
</evidence>
<keyword evidence="7" id="KW-0732">Signal</keyword>
<dbReference type="InterPro" id="IPR000742">
    <property type="entry name" value="EGF"/>
</dbReference>
<dbReference type="InterPro" id="IPR035914">
    <property type="entry name" value="Sperma_CUB_dom_sf"/>
</dbReference>
<dbReference type="Pfam" id="PF07645">
    <property type="entry name" value="EGF_CA"/>
    <property type="match status" value="1"/>
</dbReference>
<dbReference type="PROSITE" id="PS01186">
    <property type="entry name" value="EGF_2"/>
    <property type="match status" value="1"/>
</dbReference>
<dbReference type="GO" id="GO:0045087">
    <property type="term" value="P:innate immune response"/>
    <property type="evidence" value="ECO:0007669"/>
    <property type="project" value="UniProtKB-KW"/>
</dbReference>
<keyword evidence="15" id="KW-1185">Reference proteome</keyword>
<keyword evidence="9" id="KW-0378">Hydrolase</keyword>
<comment type="caution">
    <text evidence="14">The sequence shown here is derived from an EMBL/GenBank/DDBJ whole genome shotgun (WGS) entry which is preliminary data.</text>
</comment>
<dbReference type="PANTHER" id="PTHR24255">
    <property type="entry name" value="COMPLEMENT COMPONENT 1, S SUBCOMPONENT-RELATED"/>
    <property type="match status" value="1"/>
</dbReference>
<dbReference type="InterPro" id="IPR049883">
    <property type="entry name" value="NOTCH1_EGF-like"/>
</dbReference>
<dbReference type="FunFam" id="2.60.120.290:FF:000012">
    <property type="entry name" value="mannan-binding lectin serine protease 1 isoform X1"/>
    <property type="match status" value="1"/>
</dbReference>
<reference evidence="14 15" key="1">
    <citation type="submission" date="2024-06" db="EMBL/GenBank/DDBJ databases">
        <title>The draft genome of Grus japonensis, version 3.</title>
        <authorList>
            <person name="Nabeshima K."/>
            <person name="Suzuki S."/>
            <person name="Onuma M."/>
        </authorList>
    </citation>
    <scope>NUCLEOTIDE SEQUENCE [LARGE SCALE GENOMIC DNA]</scope>
    <source>
        <strain evidence="14 15">451A</strain>
    </source>
</reference>
<comment type="caution">
    <text evidence="12">Lacks conserved residue(s) required for the propagation of feature annotation.</text>
</comment>
<dbReference type="PROSITE" id="PS01187">
    <property type="entry name" value="EGF_CA"/>
    <property type="match status" value="1"/>
</dbReference>
<evidence type="ECO:0000256" key="11">
    <source>
        <dbReference type="ARBA" id="ARBA00023157"/>
    </source>
</evidence>
<evidence type="ECO:0000256" key="7">
    <source>
        <dbReference type="ARBA" id="ARBA00022729"/>
    </source>
</evidence>
<name>A0ABC9XP27_GRUJA</name>
<dbReference type="Gene3D" id="2.60.120.290">
    <property type="entry name" value="Spermadhesin, CUB domain"/>
    <property type="match status" value="2"/>
</dbReference>
<feature type="domain" description="CUB" evidence="13">
    <location>
        <begin position="97"/>
        <end position="217"/>
    </location>
</feature>
<dbReference type="GO" id="GO:0005576">
    <property type="term" value="C:extracellular region"/>
    <property type="evidence" value="ECO:0007669"/>
    <property type="project" value="UniProtKB-SubCell"/>
</dbReference>
<dbReference type="Proteomes" id="UP001623348">
    <property type="component" value="Unassembled WGS sequence"/>
</dbReference>
<evidence type="ECO:0000256" key="4">
    <source>
        <dbReference type="ARBA" id="ARBA00022588"/>
    </source>
</evidence>
<dbReference type="InterPro" id="IPR001881">
    <property type="entry name" value="EGF-like_Ca-bd_dom"/>
</dbReference>